<dbReference type="PANTHER" id="PTHR12394:SF12">
    <property type="entry name" value="LD08195P"/>
    <property type="match status" value="1"/>
</dbReference>
<proteinExistence type="inferred from homology"/>
<comment type="similarity">
    <text evidence="1">Belongs to the zygin family.</text>
</comment>
<evidence type="ECO:0000256" key="1">
    <source>
        <dbReference type="ARBA" id="ARBA00006788"/>
    </source>
</evidence>
<name>A0A7R8Z707_TIMDO</name>
<accession>A0A7R8Z707</accession>
<evidence type="ECO:0000256" key="4">
    <source>
        <dbReference type="SAM" id="MobiDB-lite"/>
    </source>
</evidence>
<evidence type="ECO:0000313" key="5">
    <source>
        <dbReference type="EMBL" id="CAD7196170.1"/>
    </source>
</evidence>
<dbReference type="AlphaFoldDB" id="A0A7R8Z707"/>
<dbReference type="GO" id="GO:0005737">
    <property type="term" value="C:cytoplasm"/>
    <property type="evidence" value="ECO:0007669"/>
    <property type="project" value="TreeGrafter"/>
</dbReference>
<organism evidence="5">
    <name type="scientific">Timema douglasi</name>
    <name type="common">Walking stick</name>
    <dbReference type="NCBI Taxonomy" id="61478"/>
    <lineage>
        <taxon>Eukaryota</taxon>
        <taxon>Metazoa</taxon>
        <taxon>Ecdysozoa</taxon>
        <taxon>Arthropoda</taxon>
        <taxon>Hexapoda</taxon>
        <taxon>Insecta</taxon>
        <taxon>Pterygota</taxon>
        <taxon>Neoptera</taxon>
        <taxon>Polyneoptera</taxon>
        <taxon>Phasmatodea</taxon>
        <taxon>Timematodea</taxon>
        <taxon>Timematoidea</taxon>
        <taxon>Timematidae</taxon>
        <taxon>Timema</taxon>
    </lineage>
</organism>
<evidence type="ECO:0008006" key="6">
    <source>
        <dbReference type="Google" id="ProtNLM"/>
    </source>
</evidence>
<feature type="region of interest" description="Disordered" evidence="4">
    <location>
        <begin position="364"/>
        <end position="395"/>
    </location>
</feature>
<dbReference type="PANTHER" id="PTHR12394">
    <property type="entry name" value="ZYGIN"/>
    <property type="match status" value="1"/>
</dbReference>
<protein>
    <recommendedName>
        <fullName evidence="6">Fasciculation and elongation protein zeta-2</fullName>
    </recommendedName>
</protein>
<sequence>MGIDTRTGCQLVLLWRRRGMKISSVSRPVTLLTEIVVSSRYSDTVRLETVSVLRREFRDHEKRQVYDRAFHLRSVRRPPPLSPPGPRIKYRDLGRCLATERSGIESRMWWTITGNFGTILPIDWSKSYARKLHMPALNLNENKEKSPPVHPTEIRTSISPSSAVELNTTSALANYATEEKFPSDDDLLDLSSEDEAVASDLDMHSLILSGLHQDQEPVKTADEVIREIDDMMQVRSYSVSKRPLQNAPPIRMALYSTLPTPWIRARKFYNHPFTKILNTFPRPSIIFCHSRLTCYCSFSSSELKTLSLSQLNELYLELEVLIREFSETLIAELALRDELEYEKELKNTFISLLLAVQNKRRQYHVERKRSNRGSNALRTPNGLDPKNKQNAQPSDGQFIILKEENPPRWRKLANALVVLSSTAEDGEIEYLTTVIPYHLGSGPPDNQALQVLIKILKAINEDSPTVPTLLTDYILKVLCPT</sequence>
<reference evidence="5" key="1">
    <citation type="submission" date="2020-11" db="EMBL/GenBank/DDBJ databases">
        <authorList>
            <person name="Tran Van P."/>
        </authorList>
    </citation>
    <scope>NUCLEOTIDE SEQUENCE</scope>
</reference>
<evidence type="ECO:0000256" key="2">
    <source>
        <dbReference type="ARBA" id="ARBA00022553"/>
    </source>
</evidence>
<gene>
    <name evidence="5" type="ORF">TDIB3V08_LOCUS2526</name>
</gene>
<keyword evidence="2" id="KW-0597">Phosphoprotein</keyword>
<dbReference type="GO" id="GO:0030424">
    <property type="term" value="C:axon"/>
    <property type="evidence" value="ECO:0007669"/>
    <property type="project" value="TreeGrafter"/>
</dbReference>
<keyword evidence="3" id="KW-0175">Coiled coil</keyword>
<dbReference type="EMBL" id="OA565034">
    <property type="protein sequence ID" value="CAD7196170.1"/>
    <property type="molecule type" value="Genomic_DNA"/>
</dbReference>
<dbReference type="InterPro" id="IPR011680">
    <property type="entry name" value="FEZ"/>
</dbReference>
<dbReference type="Pfam" id="PF07763">
    <property type="entry name" value="FEZ"/>
    <property type="match status" value="2"/>
</dbReference>
<evidence type="ECO:0000256" key="3">
    <source>
        <dbReference type="ARBA" id="ARBA00023054"/>
    </source>
</evidence>